<evidence type="ECO:0000313" key="3">
    <source>
        <dbReference type="Proteomes" id="UP000593572"/>
    </source>
</evidence>
<proteinExistence type="predicted"/>
<feature type="region of interest" description="Disordered" evidence="1">
    <location>
        <begin position="57"/>
        <end position="81"/>
    </location>
</feature>
<organism evidence="2 3">
    <name type="scientific">Gossypium lobatum</name>
    <dbReference type="NCBI Taxonomy" id="34289"/>
    <lineage>
        <taxon>Eukaryota</taxon>
        <taxon>Viridiplantae</taxon>
        <taxon>Streptophyta</taxon>
        <taxon>Embryophyta</taxon>
        <taxon>Tracheophyta</taxon>
        <taxon>Spermatophyta</taxon>
        <taxon>Magnoliopsida</taxon>
        <taxon>eudicotyledons</taxon>
        <taxon>Gunneridae</taxon>
        <taxon>Pentapetalae</taxon>
        <taxon>rosids</taxon>
        <taxon>malvids</taxon>
        <taxon>Malvales</taxon>
        <taxon>Malvaceae</taxon>
        <taxon>Malvoideae</taxon>
        <taxon>Gossypium</taxon>
    </lineage>
</organism>
<feature type="compositionally biased region" description="Polar residues" evidence="1">
    <location>
        <begin position="59"/>
        <end position="81"/>
    </location>
</feature>
<dbReference type="EMBL" id="JABEZX010000007">
    <property type="protein sequence ID" value="MBA0561128.1"/>
    <property type="molecule type" value="Genomic_DNA"/>
</dbReference>
<reference evidence="2 3" key="1">
    <citation type="journal article" date="2019" name="Genome Biol. Evol.">
        <title>Insights into the evolution of the New World diploid cottons (Gossypium, subgenus Houzingenia) based on genome sequencing.</title>
        <authorList>
            <person name="Grover C.E."/>
            <person name="Arick M.A. 2nd"/>
            <person name="Thrash A."/>
            <person name="Conover J.L."/>
            <person name="Sanders W.S."/>
            <person name="Peterson D.G."/>
            <person name="Frelichowski J.E."/>
            <person name="Scheffler J.A."/>
            <person name="Scheffler B.E."/>
            <person name="Wendel J.F."/>
        </authorList>
    </citation>
    <scope>NUCLEOTIDE SEQUENCE [LARGE SCALE GENOMIC DNA]</scope>
    <source>
        <strain evidence="2">157</strain>
        <tissue evidence="2">Leaf</tissue>
    </source>
</reference>
<protein>
    <submittedName>
        <fullName evidence="2">Uncharacterized protein</fullName>
    </submittedName>
</protein>
<dbReference type="Proteomes" id="UP000593572">
    <property type="component" value="Unassembled WGS sequence"/>
</dbReference>
<gene>
    <name evidence="2" type="ORF">Golob_017979</name>
</gene>
<evidence type="ECO:0000256" key="1">
    <source>
        <dbReference type="SAM" id="MobiDB-lite"/>
    </source>
</evidence>
<keyword evidence="3" id="KW-1185">Reference proteome</keyword>
<dbReference type="AlphaFoldDB" id="A0A7J8M8U7"/>
<evidence type="ECO:0000313" key="2">
    <source>
        <dbReference type="EMBL" id="MBA0561128.1"/>
    </source>
</evidence>
<comment type="caution">
    <text evidence="2">The sequence shown here is derived from an EMBL/GenBank/DDBJ whole genome shotgun (WGS) entry which is preliminary data.</text>
</comment>
<accession>A0A7J8M8U7</accession>
<name>A0A7J8M8U7_9ROSI</name>
<sequence length="81" mass="9137">MDRQVAIDVEEVIAIAWRDRDDCADKSNFQYGNWLMIQLSMPNQVRSNLRNNVEFVKSGNKSSEVDTSNKGLAETDGTNVT</sequence>